<dbReference type="RefSeq" id="XP_012946671.1">
    <property type="nucleotide sequence ID" value="XM_013091217.2"/>
</dbReference>
<gene>
    <name evidence="2" type="primary">LOC106014146</name>
</gene>
<evidence type="ECO:0000313" key="1">
    <source>
        <dbReference type="Proteomes" id="UP000694888"/>
    </source>
</evidence>
<keyword evidence="1" id="KW-1185">Reference proteome</keyword>
<accession>A0ABM1AFJ6</accession>
<proteinExistence type="predicted"/>
<protein>
    <submittedName>
        <fullName evidence="2">Uncharacterized protein LOC106014146</fullName>
    </submittedName>
</protein>
<sequence length="147" mass="16190">RFSYAIPLEIIYLTPLLTWNPYKIAIHERGGVIPEADSRNGGKTKETAYNGANFNHYYLTPAEFFAGHLDRSDPADTVRGSVGVLDQNGEVQVTAASGIKVILQNIPGVGNVRMRYPIAPVHGEGSTVYKELNALKTKLEEENPSYQ</sequence>
<reference evidence="2" key="1">
    <citation type="submission" date="2025-08" db="UniProtKB">
        <authorList>
            <consortium name="RefSeq"/>
        </authorList>
    </citation>
    <scope>IDENTIFICATION</scope>
</reference>
<feature type="non-terminal residue" evidence="2">
    <location>
        <position position="1"/>
    </location>
</feature>
<evidence type="ECO:0000313" key="2">
    <source>
        <dbReference type="RefSeq" id="XP_012946671.1"/>
    </source>
</evidence>
<dbReference type="GeneID" id="106014146"/>
<dbReference type="Proteomes" id="UP000694888">
    <property type="component" value="Unplaced"/>
</dbReference>
<organism evidence="1 2">
    <name type="scientific">Aplysia californica</name>
    <name type="common">California sea hare</name>
    <dbReference type="NCBI Taxonomy" id="6500"/>
    <lineage>
        <taxon>Eukaryota</taxon>
        <taxon>Metazoa</taxon>
        <taxon>Spiralia</taxon>
        <taxon>Lophotrochozoa</taxon>
        <taxon>Mollusca</taxon>
        <taxon>Gastropoda</taxon>
        <taxon>Heterobranchia</taxon>
        <taxon>Euthyneura</taxon>
        <taxon>Tectipleura</taxon>
        <taxon>Aplysiida</taxon>
        <taxon>Aplysioidea</taxon>
        <taxon>Aplysiidae</taxon>
        <taxon>Aplysia</taxon>
    </lineage>
</organism>
<name>A0ABM1AFJ6_APLCA</name>